<dbReference type="InterPro" id="IPR036922">
    <property type="entry name" value="Rieske_2Fe-2S_sf"/>
</dbReference>
<gene>
    <name evidence="6" type="ORF">S101468_03086</name>
</gene>
<keyword evidence="6" id="KW-0614">Plasmid</keyword>
<dbReference type="GO" id="GO:0046872">
    <property type="term" value="F:metal ion binding"/>
    <property type="evidence" value="ECO:0007669"/>
    <property type="project" value="UniProtKB-KW"/>
</dbReference>
<feature type="domain" description="Rieske" evidence="5">
    <location>
        <begin position="30"/>
        <end position="86"/>
    </location>
</feature>
<evidence type="ECO:0000313" key="7">
    <source>
        <dbReference type="Proteomes" id="UP000196816"/>
    </source>
</evidence>
<reference evidence="6 7" key="1">
    <citation type="submission" date="2017-06" db="EMBL/GenBank/DDBJ databases">
        <title>Genome sequence of Acetobacter pasteurianus subsp. pasteurianus strain SRCM101468.</title>
        <authorList>
            <person name="Cho S.H."/>
        </authorList>
    </citation>
    <scope>NUCLEOTIDE SEQUENCE [LARGE SCALE GENOMIC DNA]</scope>
    <source>
        <strain evidence="6 7">SRCM101468</strain>
        <plasmid evidence="7">pap1468-1</plasmid>
    </source>
</reference>
<dbReference type="EMBL" id="CP021923">
    <property type="protein sequence ID" value="ASC07287.1"/>
    <property type="molecule type" value="Genomic_DNA"/>
</dbReference>
<geneLocation type="plasmid" evidence="7">
    <name>pap1468-1</name>
</geneLocation>
<dbReference type="AlphaFoldDB" id="A0AAC9STN3"/>
<protein>
    <recommendedName>
        <fullName evidence="5">Rieske domain-containing protein</fullName>
    </recommendedName>
</protein>
<evidence type="ECO:0000259" key="5">
    <source>
        <dbReference type="PROSITE" id="PS51296"/>
    </source>
</evidence>
<name>A0AAC9STN3_ACEPA</name>
<accession>A0AAC9STN3</accession>
<keyword evidence="1" id="KW-0001">2Fe-2S</keyword>
<proteinExistence type="predicted"/>
<dbReference type="Pfam" id="PF00355">
    <property type="entry name" value="Rieske"/>
    <property type="match status" value="1"/>
</dbReference>
<evidence type="ECO:0000256" key="4">
    <source>
        <dbReference type="ARBA" id="ARBA00023014"/>
    </source>
</evidence>
<keyword evidence="4" id="KW-0411">Iron-sulfur</keyword>
<dbReference type="Proteomes" id="UP000196816">
    <property type="component" value="Plasmid pAP1468-1"/>
</dbReference>
<organism evidence="6 7">
    <name type="scientific">Acetobacter pasteurianus subsp. pasteurianus</name>
    <dbReference type="NCBI Taxonomy" id="481145"/>
    <lineage>
        <taxon>Bacteria</taxon>
        <taxon>Pseudomonadati</taxon>
        <taxon>Pseudomonadota</taxon>
        <taxon>Alphaproteobacteria</taxon>
        <taxon>Acetobacterales</taxon>
        <taxon>Acetobacteraceae</taxon>
        <taxon>Acetobacter</taxon>
    </lineage>
</organism>
<dbReference type="SUPFAM" id="SSF50022">
    <property type="entry name" value="ISP domain"/>
    <property type="match status" value="1"/>
</dbReference>
<dbReference type="Gene3D" id="2.102.10.10">
    <property type="entry name" value="Rieske [2Fe-2S] iron-sulphur domain"/>
    <property type="match status" value="1"/>
</dbReference>
<evidence type="ECO:0000256" key="3">
    <source>
        <dbReference type="ARBA" id="ARBA00023004"/>
    </source>
</evidence>
<sequence>MENWLHKTSEHRARSDQTDLRRVRIDPNFWYPVAWSRELRREKALDVQFAGHHVVIVRPKDGAPYALDGLCPHRQVLWAKGMYTVS</sequence>
<keyword evidence="2" id="KW-0479">Metal-binding</keyword>
<dbReference type="PROSITE" id="PS51296">
    <property type="entry name" value="RIESKE"/>
    <property type="match status" value="1"/>
</dbReference>
<keyword evidence="3" id="KW-0408">Iron</keyword>
<evidence type="ECO:0000256" key="2">
    <source>
        <dbReference type="ARBA" id="ARBA00022723"/>
    </source>
</evidence>
<dbReference type="InterPro" id="IPR017941">
    <property type="entry name" value="Rieske_2Fe-2S"/>
</dbReference>
<evidence type="ECO:0000256" key="1">
    <source>
        <dbReference type="ARBA" id="ARBA00022714"/>
    </source>
</evidence>
<dbReference type="GO" id="GO:0051537">
    <property type="term" value="F:2 iron, 2 sulfur cluster binding"/>
    <property type="evidence" value="ECO:0007669"/>
    <property type="project" value="UniProtKB-KW"/>
</dbReference>
<evidence type="ECO:0000313" key="6">
    <source>
        <dbReference type="EMBL" id="ASC07287.1"/>
    </source>
</evidence>